<evidence type="ECO:0000256" key="1">
    <source>
        <dbReference type="ARBA" id="ARBA00008007"/>
    </source>
</evidence>
<evidence type="ECO:0000259" key="3">
    <source>
        <dbReference type="Pfam" id="PF00156"/>
    </source>
</evidence>
<reference evidence="4" key="1">
    <citation type="submission" date="2020-10" db="EMBL/GenBank/DDBJ databases">
        <authorList>
            <person name="Gilroy R."/>
        </authorList>
    </citation>
    <scope>NUCLEOTIDE SEQUENCE</scope>
    <source>
        <strain evidence="4">ChiGjej1B1-2707</strain>
    </source>
</reference>
<gene>
    <name evidence="4" type="ORF">IAA69_01655</name>
</gene>
<accession>A0A9D1D2N2</accession>
<feature type="compositionally biased region" description="Basic and acidic residues" evidence="2">
    <location>
        <begin position="1"/>
        <end position="12"/>
    </location>
</feature>
<proteinExistence type="inferred from homology"/>
<dbReference type="Pfam" id="PF00156">
    <property type="entry name" value="Pribosyltran"/>
    <property type="match status" value="1"/>
</dbReference>
<dbReference type="AlphaFoldDB" id="A0A9D1D2N2"/>
<comment type="caution">
    <text evidence="4">The sequence shown here is derived from an EMBL/GenBank/DDBJ whole genome shotgun (WGS) entry which is preliminary data.</text>
</comment>
<organism evidence="4 5">
    <name type="scientific">Candidatus Aveggerthella stercoripullorum</name>
    <dbReference type="NCBI Taxonomy" id="2840688"/>
    <lineage>
        <taxon>Bacteria</taxon>
        <taxon>Bacillati</taxon>
        <taxon>Actinomycetota</taxon>
        <taxon>Coriobacteriia</taxon>
        <taxon>Eggerthellales</taxon>
        <taxon>Eggerthellaceae</taxon>
        <taxon>Eggerthellaceae incertae sedis</taxon>
        <taxon>Candidatus Aveggerthella</taxon>
    </lineage>
</organism>
<dbReference type="InterPro" id="IPR000836">
    <property type="entry name" value="PRTase_dom"/>
</dbReference>
<dbReference type="Proteomes" id="UP000824261">
    <property type="component" value="Unassembled WGS sequence"/>
</dbReference>
<comment type="similarity">
    <text evidence="1">Belongs to the ComF/GntX family.</text>
</comment>
<dbReference type="CDD" id="cd06223">
    <property type="entry name" value="PRTases_typeI"/>
    <property type="match status" value="1"/>
</dbReference>
<reference evidence="4" key="2">
    <citation type="journal article" date="2021" name="PeerJ">
        <title>Extensive microbial diversity within the chicken gut microbiome revealed by metagenomics and culture.</title>
        <authorList>
            <person name="Gilroy R."/>
            <person name="Ravi A."/>
            <person name="Getino M."/>
            <person name="Pursley I."/>
            <person name="Horton D.L."/>
            <person name="Alikhan N.F."/>
            <person name="Baker D."/>
            <person name="Gharbi K."/>
            <person name="Hall N."/>
            <person name="Watson M."/>
            <person name="Adriaenssens E.M."/>
            <person name="Foster-Nyarko E."/>
            <person name="Jarju S."/>
            <person name="Secka A."/>
            <person name="Antonio M."/>
            <person name="Oren A."/>
            <person name="Chaudhuri R.R."/>
            <person name="La Ragione R."/>
            <person name="Hildebrand F."/>
            <person name="Pallen M.J."/>
        </authorList>
    </citation>
    <scope>NUCLEOTIDE SEQUENCE</scope>
    <source>
        <strain evidence="4">ChiGjej1B1-2707</strain>
    </source>
</reference>
<dbReference type="InterPro" id="IPR051910">
    <property type="entry name" value="ComF/GntX_DNA_util-trans"/>
</dbReference>
<evidence type="ECO:0000313" key="5">
    <source>
        <dbReference type="Proteomes" id="UP000824261"/>
    </source>
</evidence>
<evidence type="ECO:0000256" key="2">
    <source>
        <dbReference type="SAM" id="MobiDB-lite"/>
    </source>
</evidence>
<protein>
    <submittedName>
        <fullName evidence="4">ComF family protein</fullName>
    </submittedName>
</protein>
<name>A0A9D1D2N2_9ACTN</name>
<feature type="region of interest" description="Disordered" evidence="2">
    <location>
        <begin position="1"/>
        <end position="41"/>
    </location>
</feature>
<feature type="compositionally biased region" description="Basic and acidic residues" evidence="2">
    <location>
        <begin position="27"/>
        <end position="41"/>
    </location>
</feature>
<feature type="domain" description="Phosphoribosyltransferase" evidence="3">
    <location>
        <begin position="49"/>
        <end position="86"/>
    </location>
</feature>
<dbReference type="Gene3D" id="3.40.50.2020">
    <property type="match status" value="1"/>
</dbReference>
<dbReference type="PANTHER" id="PTHR47505">
    <property type="entry name" value="DNA UTILIZATION PROTEIN YHGH"/>
    <property type="match status" value="1"/>
</dbReference>
<dbReference type="EMBL" id="DVGB01000018">
    <property type="protein sequence ID" value="HIR00965.1"/>
    <property type="molecule type" value="Genomic_DNA"/>
</dbReference>
<evidence type="ECO:0000313" key="4">
    <source>
        <dbReference type="EMBL" id="HIR00965.1"/>
    </source>
</evidence>
<sequence>PLARPFARDQRALGRRARARNAVGSFRTERPESVRTARRREELSRTLPASVLLLDDVFTTGSTLSAAASALKESGVRTVHCATFARAF</sequence>
<dbReference type="InterPro" id="IPR029057">
    <property type="entry name" value="PRTase-like"/>
</dbReference>
<feature type="non-terminal residue" evidence="4">
    <location>
        <position position="1"/>
    </location>
</feature>
<dbReference type="SUPFAM" id="SSF53271">
    <property type="entry name" value="PRTase-like"/>
    <property type="match status" value="1"/>
</dbReference>
<dbReference type="PANTHER" id="PTHR47505:SF1">
    <property type="entry name" value="DNA UTILIZATION PROTEIN YHGH"/>
    <property type="match status" value="1"/>
</dbReference>